<gene>
    <name evidence="2" type="ORF">HYH03_014033</name>
</gene>
<proteinExistence type="predicted"/>
<feature type="compositionally biased region" description="Low complexity" evidence="1">
    <location>
        <begin position="276"/>
        <end position="294"/>
    </location>
</feature>
<feature type="region of interest" description="Disordered" evidence="1">
    <location>
        <begin position="1"/>
        <end position="24"/>
    </location>
</feature>
<evidence type="ECO:0000313" key="2">
    <source>
        <dbReference type="EMBL" id="KAG2487316.1"/>
    </source>
</evidence>
<evidence type="ECO:0000256" key="1">
    <source>
        <dbReference type="SAM" id="MobiDB-lite"/>
    </source>
</evidence>
<keyword evidence="3" id="KW-1185">Reference proteome</keyword>
<dbReference type="Proteomes" id="UP000612055">
    <property type="component" value="Unassembled WGS sequence"/>
</dbReference>
<feature type="region of interest" description="Disordered" evidence="1">
    <location>
        <begin position="435"/>
        <end position="460"/>
    </location>
</feature>
<protein>
    <submittedName>
        <fullName evidence="2">Uncharacterized protein</fullName>
    </submittedName>
</protein>
<name>A0A836BSB7_9CHLO</name>
<reference evidence="2" key="1">
    <citation type="journal article" date="2020" name="bioRxiv">
        <title>Comparative genomics of Chlamydomonas.</title>
        <authorList>
            <person name="Craig R.J."/>
            <person name="Hasan A.R."/>
            <person name="Ness R.W."/>
            <person name="Keightley P.D."/>
        </authorList>
    </citation>
    <scope>NUCLEOTIDE SEQUENCE</scope>
    <source>
        <strain evidence="2">CCAP 11/70</strain>
    </source>
</reference>
<comment type="caution">
    <text evidence="2">The sequence shown here is derived from an EMBL/GenBank/DDBJ whole genome shotgun (WGS) entry which is preliminary data.</text>
</comment>
<feature type="region of interest" description="Disordered" evidence="1">
    <location>
        <begin position="246"/>
        <end position="322"/>
    </location>
</feature>
<evidence type="ECO:0000313" key="3">
    <source>
        <dbReference type="Proteomes" id="UP000612055"/>
    </source>
</evidence>
<feature type="compositionally biased region" description="Low complexity" evidence="1">
    <location>
        <begin position="148"/>
        <end position="163"/>
    </location>
</feature>
<dbReference type="EMBL" id="JAEHOE010000098">
    <property type="protein sequence ID" value="KAG2487316.1"/>
    <property type="molecule type" value="Genomic_DNA"/>
</dbReference>
<organism evidence="2 3">
    <name type="scientific">Edaphochlamys debaryana</name>
    <dbReference type="NCBI Taxonomy" id="47281"/>
    <lineage>
        <taxon>Eukaryota</taxon>
        <taxon>Viridiplantae</taxon>
        <taxon>Chlorophyta</taxon>
        <taxon>core chlorophytes</taxon>
        <taxon>Chlorophyceae</taxon>
        <taxon>CS clade</taxon>
        <taxon>Chlamydomonadales</taxon>
        <taxon>Chlamydomonadales incertae sedis</taxon>
        <taxon>Edaphochlamys</taxon>
    </lineage>
</organism>
<feature type="region of interest" description="Disordered" evidence="1">
    <location>
        <begin position="129"/>
        <end position="181"/>
    </location>
</feature>
<feature type="compositionally biased region" description="Gly residues" evidence="1">
    <location>
        <begin position="170"/>
        <end position="179"/>
    </location>
</feature>
<accession>A0A836BSB7</accession>
<feature type="compositionally biased region" description="Pro residues" evidence="1">
    <location>
        <begin position="254"/>
        <end position="275"/>
    </location>
</feature>
<sequence length="501" mass="48350">MPAPPSHSEPPTVLPQKRPHAEVSGTALHQPVAAGGPGAPHLACWLLQSLPPLHLPQSFTLRPELLEAAAEAGVQQGAAAPGAGLSLLQQLQQPAKVQQLGRGECRRAELDGRWRGHHSLVRAQACEGEGEGEGEGCCASPHGGSHTAPVVAAAGRPGPSAPRQDPGGRESPGGHGEGGVRSPVALVHRCSCDGSSRPPNQALGLPLPTAAMLRWVSAAAAAAGAAATASAHAVAAAVPASAYPTSLGRGSPGDGPPRAEPGALLPPPPPPPPLTSAPAQAAGAQAAEPGAQPGCGNGAAPPPPRAQPGDHEDQPPTPPLSSQLHTAVKAETLDRGPGAGPSKRRCVLRSGAVPQRATGDLIRSAVHGGTGHGAACLRARDTVHGGLVGGGGGGGGGDGVGGSGGGGGGGGGGSGGIGDLMLLAAAAAAESATLDGTPSAHWPQSSCSSPPSPTAGGAVHQRLGFTAALTTSSQPAAPAGSLLSDVSLSSRAAAALAAAES</sequence>
<dbReference type="AlphaFoldDB" id="A0A836BSB7"/>